<dbReference type="AlphaFoldDB" id="A0A8H7EUU6"/>
<evidence type="ECO:0000313" key="3">
    <source>
        <dbReference type="Proteomes" id="UP000629468"/>
    </source>
</evidence>
<gene>
    <name evidence="2" type="ORF">Agabi119p4_11456</name>
</gene>
<proteinExistence type="predicted"/>
<dbReference type="Proteomes" id="UP000629468">
    <property type="component" value="Unassembled WGS sequence"/>
</dbReference>
<evidence type="ECO:0000256" key="1">
    <source>
        <dbReference type="SAM" id="MobiDB-lite"/>
    </source>
</evidence>
<reference evidence="2 3" key="1">
    <citation type="journal article" name="Sci. Rep.">
        <title>Telomere-to-telomere assembled and centromere annotated genomes of the two main subspecies of the button mushroom Agaricus bisporus reveal especially polymorphic chromosome ends.</title>
        <authorList>
            <person name="Sonnenberg A.S.M."/>
            <person name="Sedaghat-Telgerd N."/>
            <person name="Lavrijssen B."/>
            <person name="Ohm R.A."/>
            <person name="Hendrickx P.M."/>
            <person name="Scholtmeijer K."/>
            <person name="Baars J.J.P."/>
            <person name="van Peer A."/>
        </authorList>
    </citation>
    <scope>NUCLEOTIDE SEQUENCE [LARGE SCALE GENOMIC DNA]</scope>
    <source>
        <strain evidence="2 3">H119_p4</strain>
    </source>
</reference>
<evidence type="ECO:0000313" key="2">
    <source>
        <dbReference type="EMBL" id="KAF7759761.1"/>
    </source>
</evidence>
<feature type="region of interest" description="Disordered" evidence="1">
    <location>
        <begin position="1"/>
        <end position="23"/>
    </location>
</feature>
<comment type="caution">
    <text evidence="2">The sequence shown here is derived from an EMBL/GenBank/DDBJ whole genome shotgun (WGS) entry which is preliminary data.</text>
</comment>
<protein>
    <submittedName>
        <fullName evidence="2">Uncharacterized protein</fullName>
    </submittedName>
</protein>
<sequence>MPQKPSSTSEDFVFDSSPNASNPSFERVLLKQYAAEQERKHQGKQHKFLQQAEKKLSKDINLTKETTQTCIEQLENLYSTFILDYASCEDTISLLWNEVLNLNETYASVLEDIESNNLNEMEENQVLGLSKIRSACEDNRKVVEQMLE</sequence>
<dbReference type="EMBL" id="JABXXO010000016">
    <property type="protein sequence ID" value="KAF7759761.1"/>
    <property type="molecule type" value="Genomic_DNA"/>
</dbReference>
<name>A0A8H7EUU6_AGABI</name>
<accession>A0A8H7EUU6</accession>
<organism evidence="2 3">
    <name type="scientific">Agaricus bisporus var. burnettii</name>
    <dbReference type="NCBI Taxonomy" id="192524"/>
    <lineage>
        <taxon>Eukaryota</taxon>
        <taxon>Fungi</taxon>
        <taxon>Dikarya</taxon>
        <taxon>Basidiomycota</taxon>
        <taxon>Agaricomycotina</taxon>
        <taxon>Agaricomycetes</taxon>
        <taxon>Agaricomycetidae</taxon>
        <taxon>Agaricales</taxon>
        <taxon>Agaricineae</taxon>
        <taxon>Agaricaceae</taxon>
        <taxon>Agaricus</taxon>
    </lineage>
</organism>